<dbReference type="EMBL" id="LNQE01001297">
    <property type="protein sequence ID" value="KUG19376.1"/>
    <property type="molecule type" value="Genomic_DNA"/>
</dbReference>
<reference evidence="1" key="1">
    <citation type="journal article" date="2015" name="Proc. Natl. Acad. Sci. U.S.A.">
        <title>Networks of energetic and metabolic interactions define dynamics in microbial communities.</title>
        <authorList>
            <person name="Embree M."/>
            <person name="Liu J.K."/>
            <person name="Al-Bassam M.M."/>
            <person name="Zengler K."/>
        </authorList>
    </citation>
    <scope>NUCLEOTIDE SEQUENCE</scope>
</reference>
<comment type="caution">
    <text evidence="1">The sequence shown here is derived from an EMBL/GenBank/DDBJ whole genome shotgun (WGS) entry which is preliminary data.</text>
</comment>
<proteinExistence type="predicted"/>
<organism evidence="1">
    <name type="scientific">hydrocarbon metagenome</name>
    <dbReference type="NCBI Taxonomy" id="938273"/>
    <lineage>
        <taxon>unclassified sequences</taxon>
        <taxon>metagenomes</taxon>
        <taxon>ecological metagenomes</taxon>
    </lineage>
</organism>
<dbReference type="AlphaFoldDB" id="A0A0W8FEQ7"/>
<sequence>MRFRTGFGYGESAPGIGSISYKTHMEPLLGLQAQRMKILEPASIPKARFSPTIPA</sequence>
<gene>
    <name evidence="1" type="ORF">ASZ90_010913</name>
</gene>
<protein>
    <submittedName>
        <fullName evidence="1">Uncharacterized protein</fullName>
    </submittedName>
</protein>
<name>A0A0W8FEQ7_9ZZZZ</name>
<accession>A0A0W8FEQ7</accession>
<evidence type="ECO:0000313" key="1">
    <source>
        <dbReference type="EMBL" id="KUG19376.1"/>
    </source>
</evidence>